<evidence type="ECO:0000313" key="1">
    <source>
        <dbReference type="EMBL" id="GAI88477.1"/>
    </source>
</evidence>
<accession>X1S639</accession>
<name>X1S639_9ZZZZ</name>
<protein>
    <submittedName>
        <fullName evidence="1">Uncharacterized protein</fullName>
    </submittedName>
</protein>
<dbReference type="EMBL" id="BARW01024039">
    <property type="protein sequence ID" value="GAI88477.1"/>
    <property type="molecule type" value="Genomic_DNA"/>
</dbReference>
<gene>
    <name evidence="1" type="ORF">S12H4_39722</name>
</gene>
<proteinExistence type="predicted"/>
<sequence length="64" mass="7299">MIIPCFRCGKELETPNASNADYIMTQDMIETIIEDGTPKDIQKTGIICPECYKPTDFLKKQRSD</sequence>
<reference evidence="1" key="1">
    <citation type="journal article" date="2014" name="Front. Microbiol.">
        <title>High frequency of phylogenetically diverse reductive dehalogenase-homologous genes in deep subseafloor sedimentary metagenomes.</title>
        <authorList>
            <person name="Kawai M."/>
            <person name="Futagami T."/>
            <person name="Toyoda A."/>
            <person name="Takaki Y."/>
            <person name="Nishi S."/>
            <person name="Hori S."/>
            <person name="Arai W."/>
            <person name="Tsubouchi T."/>
            <person name="Morono Y."/>
            <person name="Uchiyama I."/>
            <person name="Ito T."/>
            <person name="Fujiyama A."/>
            <person name="Inagaki F."/>
            <person name="Takami H."/>
        </authorList>
    </citation>
    <scope>NUCLEOTIDE SEQUENCE</scope>
    <source>
        <strain evidence="1">Expedition CK06-06</strain>
    </source>
</reference>
<comment type="caution">
    <text evidence="1">The sequence shown here is derived from an EMBL/GenBank/DDBJ whole genome shotgun (WGS) entry which is preliminary data.</text>
</comment>
<dbReference type="AlphaFoldDB" id="X1S639"/>
<organism evidence="1">
    <name type="scientific">marine sediment metagenome</name>
    <dbReference type="NCBI Taxonomy" id="412755"/>
    <lineage>
        <taxon>unclassified sequences</taxon>
        <taxon>metagenomes</taxon>
        <taxon>ecological metagenomes</taxon>
    </lineage>
</organism>